<dbReference type="EnsemblPlants" id="KEH15939">
    <property type="protein sequence ID" value="KEH15939"/>
    <property type="gene ID" value="MTR_0425s0010"/>
</dbReference>
<keyword evidence="3" id="KW-1185">Reference proteome</keyword>
<evidence type="ECO:0000313" key="2">
    <source>
        <dbReference type="EnsemblPlants" id="KEH15939"/>
    </source>
</evidence>
<dbReference type="HOGENOM" id="CLU_2816348_0_0_1"/>
<accession>A0A072TEH1</accession>
<proteinExistence type="predicted"/>
<dbReference type="Proteomes" id="UP000002051">
    <property type="component" value="Unassembled WGS sequence"/>
</dbReference>
<reference evidence="2" key="3">
    <citation type="submission" date="2015-06" db="UniProtKB">
        <authorList>
            <consortium name="EnsemblPlants"/>
        </authorList>
    </citation>
    <scope>IDENTIFICATION</scope>
    <source>
        <strain evidence="2">cv. Jemalong A17</strain>
    </source>
</reference>
<reference evidence="1 3" key="2">
    <citation type="journal article" date="2014" name="BMC Genomics">
        <title>An improved genome release (version Mt4.0) for the model legume Medicago truncatula.</title>
        <authorList>
            <person name="Tang H."/>
            <person name="Krishnakumar V."/>
            <person name="Bidwell S."/>
            <person name="Rosen B."/>
            <person name="Chan A."/>
            <person name="Zhou S."/>
            <person name="Gentzbittel L."/>
            <person name="Childs K.L."/>
            <person name="Yandell M."/>
            <person name="Gundlach H."/>
            <person name="Mayer K.F."/>
            <person name="Schwartz D.C."/>
            <person name="Town C.D."/>
        </authorList>
    </citation>
    <scope>GENOME REANNOTATION</scope>
    <source>
        <strain evidence="1">A17</strain>
        <strain evidence="2 3">cv. Jemalong A17</strain>
    </source>
</reference>
<sequence length="67" mass="7807">MCLLRFKEISYLKVCGTNKLKNLKDLPKILRGSNKMNGVLLCNNYKISMMSFIWIQIPLNFSKLPEI</sequence>
<evidence type="ECO:0000313" key="3">
    <source>
        <dbReference type="Proteomes" id="UP000002051"/>
    </source>
</evidence>
<evidence type="ECO:0000313" key="1">
    <source>
        <dbReference type="EMBL" id="KEH15939.1"/>
    </source>
</evidence>
<reference evidence="1 3" key="1">
    <citation type="journal article" date="2011" name="Nature">
        <title>The Medicago genome provides insight into the evolution of rhizobial symbioses.</title>
        <authorList>
            <person name="Young N.D."/>
            <person name="Debelle F."/>
            <person name="Oldroyd G.E."/>
            <person name="Geurts R."/>
            <person name="Cannon S.B."/>
            <person name="Udvardi M.K."/>
            <person name="Benedito V.A."/>
            <person name="Mayer K.F."/>
            <person name="Gouzy J."/>
            <person name="Schoof H."/>
            <person name="Van de Peer Y."/>
            <person name="Proost S."/>
            <person name="Cook D.R."/>
            <person name="Meyers B.C."/>
            <person name="Spannagl M."/>
            <person name="Cheung F."/>
            <person name="De Mita S."/>
            <person name="Krishnakumar V."/>
            <person name="Gundlach H."/>
            <person name="Zhou S."/>
            <person name="Mudge J."/>
            <person name="Bharti A.K."/>
            <person name="Murray J.D."/>
            <person name="Naoumkina M.A."/>
            <person name="Rosen B."/>
            <person name="Silverstein K.A."/>
            <person name="Tang H."/>
            <person name="Rombauts S."/>
            <person name="Zhao P.X."/>
            <person name="Zhou P."/>
            <person name="Barbe V."/>
            <person name="Bardou P."/>
            <person name="Bechner M."/>
            <person name="Bellec A."/>
            <person name="Berger A."/>
            <person name="Berges H."/>
            <person name="Bidwell S."/>
            <person name="Bisseling T."/>
            <person name="Choisne N."/>
            <person name="Couloux A."/>
            <person name="Denny R."/>
            <person name="Deshpande S."/>
            <person name="Dai X."/>
            <person name="Doyle J.J."/>
            <person name="Dudez A.M."/>
            <person name="Farmer A.D."/>
            <person name="Fouteau S."/>
            <person name="Franken C."/>
            <person name="Gibelin C."/>
            <person name="Gish J."/>
            <person name="Goldstein S."/>
            <person name="Gonzalez A.J."/>
            <person name="Green P.J."/>
            <person name="Hallab A."/>
            <person name="Hartog M."/>
            <person name="Hua A."/>
            <person name="Humphray S.J."/>
            <person name="Jeong D.H."/>
            <person name="Jing Y."/>
            <person name="Jocker A."/>
            <person name="Kenton S.M."/>
            <person name="Kim D.J."/>
            <person name="Klee K."/>
            <person name="Lai H."/>
            <person name="Lang C."/>
            <person name="Lin S."/>
            <person name="Macmil S.L."/>
            <person name="Magdelenat G."/>
            <person name="Matthews L."/>
            <person name="McCorrison J."/>
            <person name="Monaghan E.L."/>
            <person name="Mun J.H."/>
            <person name="Najar F.Z."/>
            <person name="Nicholson C."/>
            <person name="Noirot C."/>
            <person name="O'Bleness M."/>
            <person name="Paule C.R."/>
            <person name="Poulain J."/>
            <person name="Prion F."/>
            <person name="Qin B."/>
            <person name="Qu C."/>
            <person name="Retzel E.F."/>
            <person name="Riddle C."/>
            <person name="Sallet E."/>
            <person name="Samain S."/>
            <person name="Samson N."/>
            <person name="Sanders I."/>
            <person name="Saurat O."/>
            <person name="Scarpelli C."/>
            <person name="Schiex T."/>
            <person name="Segurens B."/>
            <person name="Severin A.J."/>
            <person name="Sherrier D.J."/>
            <person name="Shi R."/>
            <person name="Sims S."/>
            <person name="Singer S.R."/>
            <person name="Sinharoy S."/>
            <person name="Sterck L."/>
            <person name="Viollet A."/>
            <person name="Wang B.B."/>
            <person name="Wang K."/>
            <person name="Wang M."/>
            <person name="Wang X."/>
            <person name="Warfsmann J."/>
            <person name="Weissenbach J."/>
            <person name="White D.D."/>
            <person name="White J.D."/>
            <person name="Wiley G.B."/>
            <person name="Wincker P."/>
            <person name="Xing Y."/>
            <person name="Yang L."/>
            <person name="Yao Z."/>
            <person name="Ying F."/>
            <person name="Zhai J."/>
            <person name="Zhou L."/>
            <person name="Zuber A."/>
            <person name="Denarie J."/>
            <person name="Dixon R.A."/>
            <person name="May G.D."/>
            <person name="Schwartz D.C."/>
            <person name="Rogers J."/>
            <person name="Quetier F."/>
            <person name="Town C.D."/>
            <person name="Roe B.A."/>
        </authorList>
    </citation>
    <scope>NUCLEOTIDE SEQUENCE [LARGE SCALE GENOMIC DNA]</scope>
    <source>
        <strain evidence="1">A17</strain>
        <strain evidence="2 3">cv. Jemalong A17</strain>
    </source>
</reference>
<protein>
    <submittedName>
        <fullName evidence="1 2">Uncharacterized protein</fullName>
    </submittedName>
</protein>
<gene>
    <name evidence="1" type="ORF">MTR_0425s0010</name>
</gene>
<organism evidence="1 3">
    <name type="scientific">Medicago truncatula</name>
    <name type="common">Barrel medic</name>
    <name type="synonym">Medicago tribuloides</name>
    <dbReference type="NCBI Taxonomy" id="3880"/>
    <lineage>
        <taxon>Eukaryota</taxon>
        <taxon>Viridiplantae</taxon>
        <taxon>Streptophyta</taxon>
        <taxon>Embryophyta</taxon>
        <taxon>Tracheophyta</taxon>
        <taxon>Spermatophyta</taxon>
        <taxon>Magnoliopsida</taxon>
        <taxon>eudicotyledons</taxon>
        <taxon>Gunneridae</taxon>
        <taxon>Pentapetalae</taxon>
        <taxon>rosids</taxon>
        <taxon>fabids</taxon>
        <taxon>Fabales</taxon>
        <taxon>Fabaceae</taxon>
        <taxon>Papilionoideae</taxon>
        <taxon>50 kb inversion clade</taxon>
        <taxon>NPAAA clade</taxon>
        <taxon>Hologalegina</taxon>
        <taxon>IRL clade</taxon>
        <taxon>Trifolieae</taxon>
        <taxon>Medicago</taxon>
    </lineage>
</organism>
<name>A0A072TEH1_MEDTR</name>
<dbReference type="AlphaFoldDB" id="A0A072TEH1"/>
<dbReference type="EMBL" id="KL403150">
    <property type="protein sequence ID" value="KEH15939.1"/>
    <property type="molecule type" value="Genomic_DNA"/>
</dbReference>